<dbReference type="GO" id="GO:0008674">
    <property type="term" value="F:2-dehydro-3-deoxy-6-phosphogalactonate aldolase activity"/>
    <property type="evidence" value="ECO:0007669"/>
    <property type="project" value="UniProtKB-EC"/>
</dbReference>
<comment type="caution">
    <text evidence="6">The sequence shown here is derived from an EMBL/GenBank/DDBJ whole genome shotgun (WGS) entry which is preliminary data.</text>
</comment>
<keyword evidence="7" id="KW-1185">Reference proteome</keyword>
<comment type="pathway">
    <text evidence="1">Carbohydrate acid metabolism.</text>
</comment>
<gene>
    <name evidence="6" type="ORF">HNP55_002162</name>
</gene>
<dbReference type="CDD" id="cd00452">
    <property type="entry name" value="KDPG_aldolase"/>
    <property type="match status" value="1"/>
</dbReference>
<organism evidence="6 7">
    <name type="scientific">Roseateles oligotrophus</name>
    <dbReference type="NCBI Taxonomy" id="1769250"/>
    <lineage>
        <taxon>Bacteria</taxon>
        <taxon>Pseudomonadati</taxon>
        <taxon>Pseudomonadota</taxon>
        <taxon>Betaproteobacteria</taxon>
        <taxon>Burkholderiales</taxon>
        <taxon>Sphaerotilaceae</taxon>
        <taxon>Roseateles</taxon>
    </lineage>
</organism>
<dbReference type="SUPFAM" id="SSF51569">
    <property type="entry name" value="Aldolase"/>
    <property type="match status" value="1"/>
</dbReference>
<evidence type="ECO:0000256" key="3">
    <source>
        <dbReference type="ARBA" id="ARBA00011233"/>
    </source>
</evidence>
<keyword evidence="4 6" id="KW-0456">Lyase</keyword>
<dbReference type="Gene3D" id="3.20.20.70">
    <property type="entry name" value="Aldolase class I"/>
    <property type="match status" value="1"/>
</dbReference>
<dbReference type="Pfam" id="PF01081">
    <property type="entry name" value="Aldolase"/>
    <property type="match status" value="1"/>
</dbReference>
<proteinExistence type="inferred from homology"/>
<dbReference type="Proteomes" id="UP000562027">
    <property type="component" value="Unassembled WGS sequence"/>
</dbReference>
<keyword evidence="5" id="KW-0119">Carbohydrate metabolism</keyword>
<name>A0A840LC25_9BURK</name>
<protein>
    <submittedName>
        <fullName evidence="6">2-dehydro-3-deoxyphosphogalactonate aldolase</fullName>
        <ecNumber evidence="6">4.1.2.21</ecNumber>
    </submittedName>
</protein>
<reference evidence="6 7" key="1">
    <citation type="submission" date="2020-08" db="EMBL/GenBank/DDBJ databases">
        <title>Functional genomics of gut bacteria from endangered species of beetles.</title>
        <authorList>
            <person name="Carlos-Shanley C."/>
        </authorList>
    </citation>
    <scope>NUCLEOTIDE SEQUENCE [LARGE SCALE GENOMIC DNA]</scope>
    <source>
        <strain evidence="6 7">S00239</strain>
    </source>
</reference>
<evidence type="ECO:0000256" key="1">
    <source>
        <dbReference type="ARBA" id="ARBA00004761"/>
    </source>
</evidence>
<evidence type="ECO:0000256" key="4">
    <source>
        <dbReference type="ARBA" id="ARBA00023239"/>
    </source>
</evidence>
<dbReference type="NCBIfam" id="NF006600">
    <property type="entry name" value="PRK09140.1"/>
    <property type="match status" value="1"/>
</dbReference>
<comment type="similarity">
    <text evidence="2">Belongs to the KHG/KDPG aldolase family.</text>
</comment>
<sequence>MSSPFPPPPLPPLVAILRGLPPEQAAAVGSLLYAAGFRCLEVPLNRPGALQSLRRLRDSLPADALLGAGTVLEPADVARVAEAGGQLVIAPNLNLAVVAAARAAGLLAMPGVATPSEAFTALAAGATVLKAFPGEQVTPAALKAWRTVLPQAPIYPVGGVTLDNLAAYHAAGASGVGIGSALYNPELPVAQLASRAAGWVTAWTEIRRGLDCSPGHAEGVLQ</sequence>
<evidence type="ECO:0000256" key="2">
    <source>
        <dbReference type="ARBA" id="ARBA00006906"/>
    </source>
</evidence>
<dbReference type="InterPro" id="IPR000887">
    <property type="entry name" value="Aldlse_KDPG_KHG"/>
</dbReference>
<dbReference type="RefSeq" id="WP_184299102.1">
    <property type="nucleotide sequence ID" value="NZ_JACHLP010000004.1"/>
</dbReference>
<dbReference type="PANTHER" id="PTHR30246">
    <property type="entry name" value="2-KETO-3-DEOXY-6-PHOSPHOGLUCONATE ALDOLASE"/>
    <property type="match status" value="1"/>
</dbReference>
<accession>A0A840LC25</accession>
<dbReference type="InterPro" id="IPR013785">
    <property type="entry name" value="Aldolase_TIM"/>
</dbReference>
<dbReference type="EC" id="4.1.2.21" evidence="6"/>
<dbReference type="AlphaFoldDB" id="A0A840LC25"/>
<comment type="subunit">
    <text evidence="3">Homotrimer.</text>
</comment>
<evidence type="ECO:0000313" key="7">
    <source>
        <dbReference type="Proteomes" id="UP000562027"/>
    </source>
</evidence>
<evidence type="ECO:0000256" key="5">
    <source>
        <dbReference type="ARBA" id="ARBA00023277"/>
    </source>
</evidence>
<dbReference type="EMBL" id="JACHLP010000004">
    <property type="protein sequence ID" value="MBB4843639.1"/>
    <property type="molecule type" value="Genomic_DNA"/>
</dbReference>
<evidence type="ECO:0000313" key="6">
    <source>
        <dbReference type="EMBL" id="MBB4843639.1"/>
    </source>
</evidence>
<dbReference type="PANTHER" id="PTHR30246:SF1">
    <property type="entry name" value="2-DEHYDRO-3-DEOXY-6-PHOSPHOGALACTONATE ALDOLASE-RELATED"/>
    <property type="match status" value="1"/>
</dbReference>